<accession>A0A2G4F037</accession>
<protein>
    <submittedName>
        <fullName evidence="1">Uncharacterized protein</fullName>
    </submittedName>
</protein>
<evidence type="ECO:0000313" key="2">
    <source>
        <dbReference type="Proteomes" id="UP000226442"/>
    </source>
</evidence>
<comment type="caution">
    <text evidence="1">The sequence shown here is derived from an EMBL/GenBank/DDBJ whole genome shotgun (WGS) entry which is preliminary data.</text>
</comment>
<dbReference type="EMBL" id="NXIB02000064">
    <property type="protein sequence ID" value="PHX55121.1"/>
    <property type="molecule type" value="Genomic_DNA"/>
</dbReference>
<dbReference type="AlphaFoldDB" id="A0A2G4F037"/>
<keyword evidence="2" id="KW-1185">Reference proteome</keyword>
<gene>
    <name evidence="1" type="ORF">CP500_012485</name>
</gene>
<evidence type="ECO:0000313" key="1">
    <source>
        <dbReference type="EMBL" id="PHX55121.1"/>
    </source>
</evidence>
<dbReference type="Proteomes" id="UP000226442">
    <property type="component" value="Unassembled WGS sequence"/>
</dbReference>
<proteinExistence type="predicted"/>
<name>A0A2G4F037_9CYAN</name>
<reference evidence="1" key="1">
    <citation type="submission" date="2017-10" db="EMBL/GenBank/DDBJ databases">
        <title>Draft genome sequence of the planktic cyanobacteria Tychonema bourrellyi isolated from alpine lentic freshwater.</title>
        <authorList>
            <person name="Tett A."/>
            <person name="Armanini F."/>
            <person name="Asnicar F."/>
            <person name="Boscaini A."/>
            <person name="Pasolli E."/>
            <person name="Zolfo M."/>
            <person name="Donati C."/>
            <person name="Salmaso N."/>
            <person name="Segata N."/>
        </authorList>
    </citation>
    <scope>NUCLEOTIDE SEQUENCE</scope>
    <source>
        <strain evidence="1">FEM_GT703</strain>
    </source>
</reference>
<organism evidence="1 2">
    <name type="scientific">Tychonema bourrellyi FEM_GT703</name>
    <dbReference type="NCBI Taxonomy" id="2040638"/>
    <lineage>
        <taxon>Bacteria</taxon>
        <taxon>Bacillati</taxon>
        <taxon>Cyanobacteriota</taxon>
        <taxon>Cyanophyceae</taxon>
        <taxon>Oscillatoriophycideae</taxon>
        <taxon>Oscillatoriales</taxon>
        <taxon>Microcoleaceae</taxon>
        <taxon>Tychonema</taxon>
    </lineage>
</organism>
<dbReference type="OrthoDB" id="513003at2"/>
<sequence>MTVANEQITKSISNSGLSNFRITVERLIELLDLEEEDEYGVLRPTEYAFRTAMKLVVEAYYSMGNSFPKCSTGTDDQGSITLDWTSLEPERTVRLFCPFSAEQPVDIYHHTKNENVVEDILSSSTLVYWLQWFNKI</sequence>
<dbReference type="RefSeq" id="WP_096831603.1">
    <property type="nucleotide sequence ID" value="NZ_NXIB02000064.1"/>
</dbReference>